<evidence type="ECO:0000256" key="1">
    <source>
        <dbReference type="SAM" id="Phobius"/>
    </source>
</evidence>
<keyword evidence="1" id="KW-1133">Transmembrane helix</keyword>
<feature type="transmembrane region" description="Helical" evidence="1">
    <location>
        <begin position="89"/>
        <end position="110"/>
    </location>
</feature>
<feature type="transmembrane region" description="Helical" evidence="1">
    <location>
        <begin position="147"/>
        <end position="166"/>
    </location>
</feature>
<dbReference type="RefSeq" id="WP_416345049.1">
    <property type="nucleotide sequence ID" value="NZ_JALQCY010000005.1"/>
</dbReference>
<feature type="transmembrane region" description="Helical" evidence="1">
    <location>
        <begin position="122"/>
        <end position="141"/>
    </location>
</feature>
<comment type="caution">
    <text evidence="2">The sequence shown here is derived from an EMBL/GenBank/DDBJ whole genome shotgun (WGS) entry which is preliminary data.</text>
</comment>
<name>A0ABT0J6S4_9MICO</name>
<feature type="transmembrane region" description="Helical" evidence="1">
    <location>
        <begin position="173"/>
        <end position="194"/>
    </location>
</feature>
<dbReference type="EMBL" id="JALQCY010000005">
    <property type="protein sequence ID" value="MCK9795196.1"/>
    <property type="molecule type" value="Genomic_DNA"/>
</dbReference>
<evidence type="ECO:0000313" key="3">
    <source>
        <dbReference type="Proteomes" id="UP001651050"/>
    </source>
</evidence>
<keyword evidence="1" id="KW-0472">Membrane</keyword>
<organism evidence="2 3">
    <name type="scientific">Isoptericola peretonis</name>
    <dbReference type="NCBI Taxonomy" id="2918523"/>
    <lineage>
        <taxon>Bacteria</taxon>
        <taxon>Bacillati</taxon>
        <taxon>Actinomycetota</taxon>
        <taxon>Actinomycetes</taxon>
        <taxon>Micrococcales</taxon>
        <taxon>Promicromonosporaceae</taxon>
        <taxon>Isoptericola</taxon>
    </lineage>
</organism>
<accession>A0ABT0J6S4</accession>
<feature type="transmembrane region" description="Helical" evidence="1">
    <location>
        <begin position="39"/>
        <end position="58"/>
    </location>
</feature>
<gene>
    <name evidence="2" type="ORF">M1843_15705</name>
</gene>
<sequence length="256" mass="24699">MTVTTRAVWTAVLSAVVAAAAAFGPSVGASIGPGEVLPLAVVAAALAILLAIGWAPLLRLPAQGGTTVVVALAGLGAVAVAWGTEGEPVLRNVPLVLAMALVLAFVAEMLRRGGRPRLVESVSGTVTGAVVAVCASGWVAAGRSEAGASLVVASAIGLAVASAVSATPVARGWAGSLVGVALGGVAAGGAAAVLPSIDPISGLVAGLVSGLVVAVLRLLFERQPALTSRRAVLAAVTTPVAVAGVLVFVVGRLVVA</sequence>
<protein>
    <submittedName>
        <fullName evidence="2">Uncharacterized protein</fullName>
    </submittedName>
</protein>
<keyword evidence="1" id="KW-0812">Transmembrane</keyword>
<proteinExistence type="predicted"/>
<keyword evidence="3" id="KW-1185">Reference proteome</keyword>
<feature type="transmembrane region" description="Helical" evidence="1">
    <location>
        <begin position="232"/>
        <end position="255"/>
    </location>
</feature>
<reference evidence="2 3" key="1">
    <citation type="submission" date="2022-02" db="EMBL/GenBank/DDBJ databases">
        <title>The car tank lid bacteriome: a reservoir of bacteria with potential in bioremediation of fuel.</title>
        <authorList>
            <person name="Vidal-Verdu A."/>
            <person name="Gomez-Martinez D."/>
            <person name="Latorre-Perez A."/>
            <person name="Pereto J."/>
            <person name="Porcar M."/>
        </authorList>
    </citation>
    <scope>NUCLEOTIDE SEQUENCE [LARGE SCALE GENOMIC DNA]</scope>
    <source>
        <strain evidence="2 3">4D.3</strain>
    </source>
</reference>
<feature type="transmembrane region" description="Helical" evidence="1">
    <location>
        <begin position="200"/>
        <end position="220"/>
    </location>
</feature>
<feature type="transmembrane region" description="Helical" evidence="1">
    <location>
        <begin position="65"/>
        <end position="83"/>
    </location>
</feature>
<dbReference type="Proteomes" id="UP001651050">
    <property type="component" value="Unassembled WGS sequence"/>
</dbReference>
<evidence type="ECO:0000313" key="2">
    <source>
        <dbReference type="EMBL" id="MCK9795196.1"/>
    </source>
</evidence>